<evidence type="ECO:0000256" key="7">
    <source>
        <dbReference type="PROSITE-ProRule" id="PRU10141"/>
    </source>
</evidence>
<feature type="region of interest" description="Disordered" evidence="8">
    <location>
        <begin position="440"/>
        <end position="461"/>
    </location>
</feature>
<name>A0ABS0CJP3_9NOCA</name>
<dbReference type="PROSITE" id="PS50011">
    <property type="entry name" value="PROTEIN_KINASE_DOM"/>
    <property type="match status" value="1"/>
</dbReference>
<feature type="binding site" evidence="7">
    <location>
        <position position="40"/>
    </location>
    <ligand>
        <name>ATP</name>
        <dbReference type="ChEBI" id="CHEBI:30616"/>
    </ligand>
</feature>
<evidence type="ECO:0000256" key="3">
    <source>
        <dbReference type="ARBA" id="ARBA00022679"/>
    </source>
</evidence>
<dbReference type="PANTHER" id="PTHR43289:SF6">
    <property type="entry name" value="SERINE_THREONINE-PROTEIN KINASE NEKL-3"/>
    <property type="match status" value="1"/>
</dbReference>
<dbReference type="Gene3D" id="1.10.510.10">
    <property type="entry name" value="Transferase(Phosphotransferase) domain 1"/>
    <property type="match status" value="1"/>
</dbReference>
<keyword evidence="5 11" id="KW-0418">Kinase</keyword>
<evidence type="ECO:0000256" key="6">
    <source>
        <dbReference type="ARBA" id="ARBA00022840"/>
    </source>
</evidence>
<keyword evidence="2" id="KW-0723">Serine/threonine-protein kinase</keyword>
<keyword evidence="3" id="KW-0808">Transferase</keyword>
<evidence type="ECO:0000256" key="5">
    <source>
        <dbReference type="ARBA" id="ARBA00022777"/>
    </source>
</evidence>
<evidence type="ECO:0000313" key="12">
    <source>
        <dbReference type="Proteomes" id="UP000702209"/>
    </source>
</evidence>
<feature type="domain" description="Protein kinase" evidence="10">
    <location>
        <begin position="11"/>
        <end position="275"/>
    </location>
</feature>
<dbReference type="GO" id="GO:0016301">
    <property type="term" value="F:kinase activity"/>
    <property type="evidence" value="ECO:0007669"/>
    <property type="project" value="UniProtKB-KW"/>
</dbReference>
<dbReference type="InterPro" id="IPR000719">
    <property type="entry name" value="Prot_kinase_dom"/>
</dbReference>
<dbReference type="Gene3D" id="3.30.200.20">
    <property type="entry name" value="Phosphorylase Kinase, domain 1"/>
    <property type="match status" value="1"/>
</dbReference>
<gene>
    <name evidence="11" type="ORF">IU459_04630</name>
</gene>
<organism evidence="11 12">
    <name type="scientific">Nocardia amamiensis</name>
    <dbReference type="NCBI Taxonomy" id="404578"/>
    <lineage>
        <taxon>Bacteria</taxon>
        <taxon>Bacillati</taxon>
        <taxon>Actinomycetota</taxon>
        <taxon>Actinomycetes</taxon>
        <taxon>Mycobacteriales</taxon>
        <taxon>Nocardiaceae</taxon>
        <taxon>Nocardia</taxon>
    </lineage>
</organism>
<evidence type="ECO:0000259" key="10">
    <source>
        <dbReference type="PROSITE" id="PS50011"/>
    </source>
</evidence>
<dbReference type="CDD" id="cd14014">
    <property type="entry name" value="STKc_PknB_like"/>
    <property type="match status" value="1"/>
</dbReference>
<keyword evidence="12" id="KW-1185">Reference proteome</keyword>
<keyword evidence="4 7" id="KW-0547">Nucleotide-binding</keyword>
<evidence type="ECO:0000313" key="11">
    <source>
        <dbReference type="EMBL" id="MBF6296829.1"/>
    </source>
</evidence>
<evidence type="ECO:0000256" key="9">
    <source>
        <dbReference type="SAM" id="Phobius"/>
    </source>
</evidence>
<feature type="region of interest" description="Disordered" evidence="8">
    <location>
        <begin position="293"/>
        <end position="366"/>
    </location>
</feature>
<keyword evidence="9" id="KW-1133">Transmembrane helix</keyword>
<keyword evidence="9" id="KW-0472">Membrane</keyword>
<evidence type="ECO:0000256" key="8">
    <source>
        <dbReference type="SAM" id="MobiDB-lite"/>
    </source>
</evidence>
<dbReference type="PROSITE" id="PS00108">
    <property type="entry name" value="PROTEIN_KINASE_ST"/>
    <property type="match status" value="1"/>
</dbReference>
<protein>
    <recommendedName>
        <fullName evidence="1">non-specific serine/threonine protein kinase</fullName>
        <ecNumber evidence="1">2.7.11.1</ecNumber>
    </recommendedName>
</protein>
<dbReference type="InterPro" id="IPR011009">
    <property type="entry name" value="Kinase-like_dom_sf"/>
</dbReference>
<dbReference type="PANTHER" id="PTHR43289">
    <property type="entry name" value="MITOGEN-ACTIVATED PROTEIN KINASE KINASE KINASE 20-RELATED"/>
    <property type="match status" value="1"/>
</dbReference>
<dbReference type="PROSITE" id="PS00107">
    <property type="entry name" value="PROTEIN_KINASE_ATP"/>
    <property type="match status" value="1"/>
</dbReference>
<comment type="caution">
    <text evidence="11">The sequence shown here is derived from an EMBL/GenBank/DDBJ whole genome shotgun (WGS) entry which is preliminary data.</text>
</comment>
<dbReference type="EC" id="2.7.11.1" evidence="1"/>
<feature type="compositionally biased region" description="Low complexity" evidence="8">
    <location>
        <begin position="344"/>
        <end position="360"/>
    </location>
</feature>
<reference evidence="11 12" key="1">
    <citation type="submission" date="2020-10" db="EMBL/GenBank/DDBJ databases">
        <title>Identification of Nocardia species via Next-generation sequencing and recognition of intraspecies genetic diversity.</title>
        <authorList>
            <person name="Li P."/>
            <person name="Li P."/>
            <person name="Lu B."/>
        </authorList>
    </citation>
    <scope>NUCLEOTIDE SEQUENCE [LARGE SCALE GENOMIC DNA]</scope>
    <source>
        <strain evidence="11 12">BJ06-0157</strain>
    </source>
</reference>
<dbReference type="Proteomes" id="UP000702209">
    <property type="component" value="Unassembled WGS sequence"/>
</dbReference>
<evidence type="ECO:0000256" key="2">
    <source>
        <dbReference type="ARBA" id="ARBA00022527"/>
    </source>
</evidence>
<dbReference type="InterPro" id="IPR008271">
    <property type="entry name" value="Ser/Thr_kinase_AS"/>
</dbReference>
<sequence>MLNSGAVFAGFTIEKLLGQGGMGSVYLARHPRLPRQTALKLLNRELFADAEVRARFEREADLAAQLDHPNIVAVYDRGTEDEQLWISMQYVDGVDAATVHPPTLPPERAVQIVEGVAAALDYAHGMGVLHRDVKPANIMLARSVGGHGERVFLTDFGIARLREDSTHLTQTGMFTATLAYASPEQMTGAHLDHRSDQYSLACALYWLLTGVAPFDAAAPAEIIRGHLQLPPPSAAAVRPGLSAALDAVIAKAMAKRPDDRYTSCVEFATAARRALTAPAPTIVASQYQPQPAPTVIAQPSSPAYPGPEASSPTYAAAGSGPAYTAPPQYVPNPTAEQNFPKPEAPAVAPPSYAAVPQQPSHLSMPPNYPAAQAVSPSYPAAQAMPPNTPPPMGYAPHQPPGYPPERRSHTGLIVMVVLIVVALLGGVGIVAAKVGFSNSDSASPLDLGTKTPTGPADPGMLAKAFPNLLPQGVDTKYNVGSGPGYRDKTCFLNTAEPGDKVSAADGVPDFPNWATAWNCWGTPINEPDYVLVAFKSPQDAQAAVRDLPSNTAATERNNGKSYSTYRWQTSGGGLPDGFLVVEFEDDPARSSYLLFATVTLTDRIPTSGFGMPAAEFEDWFADLPL</sequence>
<keyword evidence="6 7" id="KW-0067">ATP-binding</keyword>
<dbReference type="Pfam" id="PF00069">
    <property type="entry name" value="Pkinase"/>
    <property type="match status" value="1"/>
</dbReference>
<dbReference type="PRINTS" id="PR01217">
    <property type="entry name" value="PRICHEXTENSN"/>
</dbReference>
<feature type="transmembrane region" description="Helical" evidence="9">
    <location>
        <begin position="412"/>
        <end position="432"/>
    </location>
</feature>
<proteinExistence type="predicted"/>
<dbReference type="InterPro" id="IPR017441">
    <property type="entry name" value="Protein_kinase_ATP_BS"/>
</dbReference>
<keyword evidence="9" id="KW-0812">Transmembrane</keyword>
<evidence type="ECO:0000256" key="1">
    <source>
        <dbReference type="ARBA" id="ARBA00012513"/>
    </source>
</evidence>
<evidence type="ECO:0000256" key="4">
    <source>
        <dbReference type="ARBA" id="ARBA00022741"/>
    </source>
</evidence>
<dbReference type="SMART" id="SM00220">
    <property type="entry name" value="S_TKc"/>
    <property type="match status" value="1"/>
</dbReference>
<dbReference type="EMBL" id="JADLQX010000003">
    <property type="protein sequence ID" value="MBF6296829.1"/>
    <property type="molecule type" value="Genomic_DNA"/>
</dbReference>
<dbReference type="SUPFAM" id="SSF56112">
    <property type="entry name" value="Protein kinase-like (PK-like)"/>
    <property type="match status" value="1"/>
</dbReference>
<accession>A0ABS0CJP3</accession>